<reference evidence="1" key="1">
    <citation type="journal article" date="2015" name="Front. Microbiol.">
        <title>Combining genomic sequencing methods to explore viral diversity and reveal potential virus-host interactions.</title>
        <authorList>
            <person name="Chow C.E."/>
            <person name="Winget D.M."/>
            <person name="White R.A.III."/>
            <person name="Hallam S.J."/>
            <person name="Suttle C.A."/>
        </authorList>
    </citation>
    <scope>NUCLEOTIDE SEQUENCE</scope>
    <source>
        <strain evidence="1">Anoxic2_1</strain>
    </source>
</reference>
<protein>
    <submittedName>
        <fullName evidence="1">Uncharacterized protein</fullName>
    </submittedName>
</protein>
<evidence type="ECO:0000313" key="1">
    <source>
        <dbReference type="EMBL" id="AKH46671.1"/>
    </source>
</evidence>
<accession>A0A0F7L6M8</accession>
<dbReference type="EMBL" id="KR029585">
    <property type="protein sequence ID" value="AKH46671.1"/>
    <property type="molecule type" value="Genomic_DNA"/>
</dbReference>
<reference evidence="1" key="2">
    <citation type="submission" date="2015-03" db="EMBL/GenBank/DDBJ databases">
        <authorList>
            <person name="Chow C.-E.T."/>
            <person name="Winget D.M."/>
            <person name="White R.A.III."/>
            <person name="Hallam S.J."/>
            <person name="Suttle C.A."/>
        </authorList>
    </citation>
    <scope>NUCLEOTIDE SEQUENCE</scope>
    <source>
        <strain evidence="1">Anoxic2_1</strain>
    </source>
</reference>
<name>A0A0F7L6M8_9VIRU</name>
<organism evidence="1">
    <name type="scientific">uncultured marine virus</name>
    <dbReference type="NCBI Taxonomy" id="186617"/>
    <lineage>
        <taxon>Viruses</taxon>
        <taxon>environmental samples</taxon>
    </lineage>
</organism>
<sequence>MSSCSFLGPPSDDAHLLAAGGVLHARNVERHGQYLARADVDLFPALSLYDVTQSGLAQAPLHLEHARHLRGLVVFELLAQPGECALLVLYLGAPLRTTPLEPHRRMR</sequence>
<proteinExistence type="predicted"/>